<name>B9XPJ1_PEDPL</name>
<evidence type="ECO:0000313" key="3">
    <source>
        <dbReference type="EMBL" id="EEF58219.1"/>
    </source>
</evidence>
<evidence type="ECO:0000259" key="2">
    <source>
        <dbReference type="Pfam" id="PF05569"/>
    </source>
</evidence>
<dbReference type="RefSeq" id="WP_007417727.1">
    <property type="nucleotide sequence ID" value="NZ_ABOX02000047.1"/>
</dbReference>
<keyword evidence="4" id="KW-1185">Reference proteome</keyword>
<organism evidence="3 4">
    <name type="scientific">Pedosphaera parvula (strain Ellin514)</name>
    <dbReference type="NCBI Taxonomy" id="320771"/>
    <lineage>
        <taxon>Bacteria</taxon>
        <taxon>Pseudomonadati</taxon>
        <taxon>Verrucomicrobiota</taxon>
        <taxon>Pedosphaerae</taxon>
        <taxon>Pedosphaerales</taxon>
        <taxon>Pedosphaeraceae</taxon>
        <taxon>Pedosphaera</taxon>
    </lineage>
</organism>
<dbReference type="STRING" id="320771.Cflav_PD1419"/>
<dbReference type="Proteomes" id="UP000003688">
    <property type="component" value="Unassembled WGS sequence"/>
</dbReference>
<feature type="domain" description="Peptidase M56" evidence="2">
    <location>
        <begin position="26"/>
        <end position="195"/>
    </location>
</feature>
<feature type="transmembrane region" description="Helical" evidence="1">
    <location>
        <begin position="50"/>
        <end position="69"/>
    </location>
</feature>
<keyword evidence="1" id="KW-0472">Membrane</keyword>
<reference evidence="3 4" key="1">
    <citation type="journal article" date="2011" name="J. Bacteriol.">
        <title>Genome sequence of 'Pedosphaera parvula' Ellin514, an aerobic Verrucomicrobial isolate from pasture soil.</title>
        <authorList>
            <person name="Kant R."/>
            <person name="van Passel M.W."/>
            <person name="Sangwan P."/>
            <person name="Palva A."/>
            <person name="Lucas S."/>
            <person name="Copeland A."/>
            <person name="Lapidus A."/>
            <person name="Glavina Del Rio T."/>
            <person name="Dalin E."/>
            <person name="Tice H."/>
            <person name="Bruce D."/>
            <person name="Goodwin L."/>
            <person name="Pitluck S."/>
            <person name="Chertkov O."/>
            <person name="Larimer F.W."/>
            <person name="Land M.L."/>
            <person name="Hauser L."/>
            <person name="Brettin T.S."/>
            <person name="Detter J.C."/>
            <person name="Han S."/>
            <person name="de Vos W.M."/>
            <person name="Janssen P.H."/>
            <person name="Smidt H."/>
        </authorList>
    </citation>
    <scope>NUCLEOTIDE SEQUENCE [LARGE SCALE GENOMIC DNA]</scope>
    <source>
        <strain evidence="3 4">Ellin514</strain>
    </source>
</reference>
<evidence type="ECO:0000313" key="4">
    <source>
        <dbReference type="Proteomes" id="UP000003688"/>
    </source>
</evidence>
<feature type="transmembrane region" description="Helical" evidence="1">
    <location>
        <begin position="12"/>
        <end position="38"/>
    </location>
</feature>
<dbReference type="InterPro" id="IPR008756">
    <property type="entry name" value="Peptidase_M56"/>
</dbReference>
<keyword evidence="1" id="KW-0812">Transmembrane</keyword>
<proteinExistence type="predicted"/>
<dbReference type="Pfam" id="PF05569">
    <property type="entry name" value="Peptidase_M56"/>
    <property type="match status" value="1"/>
</dbReference>
<keyword evidence="1" id="KW-1133">Transmembrane helix</keyword>
<protein>
    <recommendedName>
        <fullName evidence="2">Peptidase M56 domain-containing protein</fullName>
    </recommendedName>
</protein>
<accession>B9XPJ1</accession>
<gene>
    <name evidence="3" type="ORF">Cflav_PD1419</name>
</gene>
<dbReference type="EMBL" id="ABOX02000047">
    <property type="protein sequence ID" value="EEF58219.1"/>
    <property type="molecule type" value="Genomic_DNA"/>
</dbReference>
<feature type="transmembrane region" description="Helical" evidence="1">
    <location>
        <begin position="122"/>
        <end position="143"/>
    </location>
</feature>
<comment type="caution">
    <text evidence="3">The sequence shown here is derived from an EMBL/GenBank/DDBJ whole genome shotgun (WGS) entry which is preliminary data.</text>
</comment>
<evidence type="ECO:0000256" key="1">
    <source>
        <dbReference type="SAM" id="Phobius"/>
    </source>
</evidence>
<dbReference type="AlphaFoldDB" id="B9XPJ1"/>
<sequence length="200" mass="21501">MNSLLQILASPAWIYLVKALLHTLWIGALLALPLALLLRRSSNPFLRYRLCLIALLGILFGGLISWSVLNPKTSTVMTSAALTPALKSQTQPAAPSLIPAPAATASAPSLSATSPYHPPINWIPWLALLWLTGASFMLLRAAVQVACAESFRRRTQPLADPAILALVEQARKQLNILRRIGIVASEQLTSPAVRASSCPL</sequence>